<dbReference type="InterPro" id="IPR011991">
    <property type="entry name" value="ArsR-like_HTH"/>
</dbReference>
<feature type="region of interest" description="Disordered" evidence="1">
    <location>
        <begin position="69"/>
        <end position="138"/>
    </location>
</feature>
<evidence type="ECO:0000313" key="4">
    <source>
        <dbReference type="Proteomes" id="UP000472710"/>
    </source>
</evidence>
<organism evidence="3 4">
    <name type="scientific">Streptomyces diastaticus subsp. diastaticus</name>
    <dbReference type="NCBI Taxonomy" id="68040"/>
    <lineage>
        <taxon>Bacteria</taxon>
        <taxon>Bacillati</taxon>
        <taxon>Actinomycetota</taxon>
        <taxon>Actinomycetes</taxon>
        <taxon>Kitasatosporales</taxon>
        <taxon>Streptomycetaceae</taxon>
        <taxon>Streptomyces</taxon>
        <taxon>Streptomyces diastaticus group</taxon>
    </lineage>
</organism>
<dbReference type="InterPro" id="IPR001845">
    <property type="entry name" value="HTH_ArsR_DNA-bd_dom"/>
</dbReference>
<dbReference type="SUPFAM" id="SSF46785">
    <property type="entry name" value="Winged helix' DNA-binding domain"/>
    <property type="match status" value="1"/>
</dbReference>
<accession>A0ABQ1CLX8</accession>
<evidence type="ECO:0000256" key="1">
    <source>
        <dbReference type="SAM" id="MobiDB-lite"/>
    </source>
</evidence>
<dbReference type="Pfam" id="PF01022">
    <property type="entry name" value="HTH_5"/>
    <property type="match status" value="1"/>
</dbReference>
<feature type="compositionally biased region" description="Low complexity" evidence="1">
    <location>
        <begin position="120"/>
        <end position="132"/>
    </location>
</feature>
<dbReference type="Proteomes" id="UP000472710">
    <property type="component" value="Unassembled WGS sequence"/>
</dbReference>
<dbReference type="PANTHER" id="PTHR39168:SF2">
    <property type="entry name" value="HTH-TYPE TRANSCRIPTIONAL REGULATOR CMTR"/>
    <property type="match status" value="1"/>
</dbReference>
<dbReference type="InterPro" id="IPR052543">
    <property type="entry name" value="HTH_Metal-responsive_Reg"/>
</dbReference>
<dbReference type="InterPro" id="IPR036388">
    <property type="entry name" value="WH-like_DNA-bd_sf"/>
</dbReference>
<gene>
    <name evidence="3" type="ORF">Sdia_21180</name>
</gene>
<evidence type="ECO:0000259" key="2">
    <source>
        <dbReference type="SMART" id="SM00418"/>
    </source>
</evidence>
<dbReference type="InterPro" id="IPR036390">
    <property type="entry name" value="WH_DNA-bd_sf"/>
</dbReference>
<feature type="domain" description="HTH arsR-type" evidence="2">
    <location>
        <begin position="19"/>
        <end position="130"/>
    </location>
</feature>
<dbReference type="PANTHER" id="PTHR39168">
    <property type="entry name" value="TRANSCRIPTIONAL REGULATOR-RELATED"/>
    <property type="match status" value="1"/>
</dbReference>
<proteinExistence type="predicted"/>
<sequence length="138" mass="14450">MYRPLAVLTTASDIEVLARFGRAPADPIRCRILPSPRDAPACPADLADALGVSRTRLSNHLACLRDCGLVTAAPDGSRKRRPPGRTSPTPPPTPTPNPLTAPATPDDPGQHRLHSRPGRARPTPARPALEAPSSPAGA</sequence>
<dbReference type="SMART" id="SM00418">
    <property type="entry name" value="HTH_ARSR"/>
    <property type="match status" value="1"/>
</dbReference>
<name>A0ABQ1CLX8_STRDI</name>
<comment type="caution">
    <text evidence="3">The sequence shown here is derived from an EMBL/GenBank/DDBJ whole genome shotgun (WGS) entry which is preliminary data.</text>
</comment>
<dbReference type="CDD" id="cd00090">
    <property type="entry name" value="HTH_ARSR"/>
    <property type="match status" value="1"/>
</dbReference>
<dbReference type="Gene3D" id="1.10.10.10">
    <property type="entry name" value="Winged helix-like DNA-binding domain superfamily/Winged helix DNA-binding domain"/>
    <property type="match status" value="1"/>
</dbReference>
<reference evidence="3 4" key="1">
    <citation type="submission" date="2020-02" db="EMBL/GenBank/DDBJ databases">
        <title>Whole genome shotgun sequence of Streptomyces diastaticus subsp. diastaticus NBRC 13412.</title>
        <authorList>
            <person name="Ichikawa N."/>
            <person name="Komaki H."/>
            <person name="Tamura T."/>
        </authorList>
    </citation>
    <scope>NUCLEOTIDE SEQUENCE [LARGE SCALE GENOMIC DNA]</scope>
    <source>
        <strain evidence="3 4">NBRC 13412</strain>
    </source>
</reference>
<evidence type="ECO:0000313" key="3">
    <source>
        <dbReference type="EMBL" id="GFH71350.1"/>
    </source>
</evidence>
<keyword evidence="4" id="KW-1185">Reference proteome</keyword>
<dbReference type="EMBL" id="BLLN01000003">
    <property type="protein sequence ID" value="GFH71350.1"/>
    <property type="molecule type" value="Genomic_DNA"/>
</dbReference>
<feature type="compositionally biased region" description="Pro residues" evidence="1">
    <location>
        <begin position="88"/>
        <end position="99"/>
    </location>
</feature>
<protein>
    <recommendedName>
        <fullName evidence="2">HTH arsR-type domain-containing protein</fullName>
    </recommendedName>
</protein>